<proteinExistence type="predicted"/>
<evidence type="ECO:0000256" key="2">
    <source>
        <dbReference type="PROSITE-ProRule" id="PRU01211"/>
    </source>
</evidence>
<dbReference type="SUPFAM" id="SSF55486">
    <property type="entry name" value="Metalloproteases ('zincins'), catalytic domain"/>
    <property type="match status" value="1"/>
</dbReference>
<dbReference type="InterPro" id="IPR024079">
    <property type="entry name" value="MetalloPept_cat_dom_sf"/>
</dbReference>
<dbReference type="EMBL" id="CAXKWB010090132">
    <property type="protein sequence ID" value="CAL4214687.1"/>
    <property type="molecule type" value="Genomic_DNA"/>
</dbReference>
<organism evidence="4 5">
    <name type="scientific">Meganyctiphanes norvegica</name>
    <name type="common">Northern krill</name>
    <name type="synonym">Thysanopoda norvegica</name>
    <dbReference type="NCBI Taxonomy" id="48144"/>
    <lineage>
        <taxon>Eukaryota</taxon>
        <taxon>Metazoa</taxon>
        <taxon>Ecdysozoa</taxon>
        <taxon>Arthropoda</taxon>
        <taxon>Crustacea</taxon>
        <taxon>Multicrustacea</taxon>
        <taxon>Malacostraca</taxon>
        <taxon>Eumalacostraca</taxon>
        <taxon>Eucarida</taxon>
        <taxon>Euphausiacea</taxon>
        <taxon>Euphausiidae</taxon>
        <taxon>Meganyctiphanes</taxon>
    </lineage>
</organism>
<name>A0AAV2SMZ8_MEGNR</name>
<feature type="non-terminal residue" evidence="4">
    <location>
        <position position="1"/>
    </location>
</feature>
<evidence type="ECO:0000259" key="3">
    <source>
        <dbReference type="PROSITE" id="PS51864"/>
    </source>
</evidence>
<comment type="caution">
    <text evidence="4">The sequence shown here is derived from an EMBL/GenBank/DDBJ whole genome shotgun (WGS) entry which is preliminary data.</text>
</comment>
<dbReference type="GO" id="GO:0004222">
    <property type="term" value="F:metalloendopeptidase activity"/>
    <property type="evidence" value="ECO:0007669"/>
    <property type="project" value="InterPro"/>
</dbReference>
<dbReference type="Pfam" id="PF01400">
    <property type="entry name" value="Astacin"/>
    <property type="match status" value="1"/>
</dbReference>
<dbReference type="AlphaFoldDB" id="A0AAV2SMZ8"/>
<dbReference type="PROSITE" id="PS51864">
    <property type="entry name" value="ASTACIN"/>
    <property type="match status" value="1"/>
</dbReference>
<evidence type="ECO:0000256" key="1">
    <source>
        <dbReference type="ARBA" id="ARBA00001947"/>
    </source>
</evidence>
<dbReference type="Proteomes" id="UP001497623">
    <property type="component" value="Unassembled WGS sequence"/>
</dbReference>
<feature type="domain" description="Peptidase M12A" evidence="3">
    <location>
        <begin position="1"/>
        <end position="67"/>
    </location>
</feature>
<comment type="caution">
    <text evidence="2">Lacks conserved residue(s) required for the propagation of feature annotation.</text>
</comment>
<dbReference type="Gene3D" id="3.40.390.10">
    <property type="entry name" value="Collagenase (Catalytic Domain)"/>
    <property type="match status" value="1"/>
</dbReference>
<feature type="non-terminal residue" evidence="4">
    <location>
        <position position="144"/>
    </location>
</feature>
<gene>
    <name evidence="4" type="ORF">MNOR_LOCUS38633</name>
</gene>
<dbReference type="GO" id="GO:0006508">
    <property type="term" value="P:proteolysis"/>
    <property type="evidence" value="ECO:0007669"/>
    <property type="project" value="InterPro"/>
</dbReference>
<comment type="cofactor">
    <cofactor evidence="1">
        <name>Zn(2+)</name>
        <dbReference type="ChEBI" id="CHEBI:29105"/>
    </cofactor>
</comment>
<accession>A0AAV2SMZ8</accession>
<protein>
    <recommendedName>
        <fullName evidence="3">Peptidase M12A domain-containing protein</fullName>
    </recommendedName>
</protein>
<dbReference type="InterPro" id="IPR001506">
    <property type="entry name" value="Peptidase_M12A"/>
</dbReference>
<reference evidence="4 5" key="1">
    <citation type="submission" date="2024-05" db="EMBL/GenBank/DDBJ databases">
        <authorList>
            <person name="Wallberg A."/>
        </authorList>
    </citation>
    <scope>NUCLEOTIDE SEQUENCE [LARGE SCALE GENOMIC DNA]</scope>
</reference>
<evidence type="ECO:0000313" key="4">
    <source>
        <dbReference type="EMBL" id="CAL4214687.1"/>
    </source>
</evidence>
<evidence type="ECO:0000313" key="5">
    <source>
        <dbReference type="Proteomes" id="UP001497623"/>
    </source>
</evidence>
<sequence length="144" mass="16236">YSYFIGLGLPYDYLSLMHYRANSFSEDGRPTITVLEEGVTIGQRVGFSEICPHSPHISQCRKLEGDSAMTSTSTLQENLQRNLLHRQDRALAESLEAFGLLGPNGSDKLRQRKFEGDLATKPTSTPQRNLQHSCQSLQHCYNMM</sequence>
<keyword evidence="5" id="KW-1185">Reference proteome</keyword>